<dbReference type="Proteomes" id="UP000004105">
    <property type="component" value="Unassembled WGS sequence"/>
</dbReference>
<evidence type="ECO:0000313" key="2">
    <source>
        <dbReference type="Proteomes" id="UP000004105"/>
    </source>
</evidence>
<sequence length="82" mass="9005">MHGGGWLHGGETERGRLKTLIQTASCRKKPKPRHLGAVYPTTGSVCTKQTRGRLKFVFQTASCLENPFGQAVYAVSDSNTRK</sequence>
<dbReference type="AlphaFoldDB" id="F2BFI0"/>
<accession>F2BFI0</accession>
<organism evidence="1 2">
    <name type="scientific">Neisseria bacilliformis ATCC BAA-1200</name>
    <dbReference type="NCBI Taxonomy" id="888742"/>
    <lineage>
        <taxon>Bacteria</taxon>
        <taxon>Pseudomonadati</taxon>
        <taxon>Pseudomonadota</taxon>
        <taxon>Betaproteobacteria</taxon>
        <taxon>Neisseriales</taxon>
        <taxon>Neisseriaceae</taxon>
        <taxon>Neisseria</taxon>
    </lineage>
</organism>
<protein>
    <submittedName>
        <fullName evidence="1">Uncharacterized protein</fullName>
    </submittedName>
</protein>
<evidence type="ECO:0000313" key="1">
    <source>
        <dbReference type="EMBL" id="EGF08670.1"/>
    </source>
</evidence>
<keyword evidence="2" id="KW-1185">Reference proteome</keyword>
<comment type="caution">
    <text evidence="1">The sequence shown here is derived from an EMBL/GenBank/DDBJ whole genome shotgun (WGS) entry which is preliminary data.</text>
</comment>
<dbReference type="HOGENOM" id="CLU_2554737_0_0_4"/>
<gene>
    <name evidence="1" type="ORF">HMPREF9123_2487</name>
</gene>
<proteinExistence type="predicted"/>
<name>F2BFI0_9NEIS</name>
<dbReference type="EMBL" id="AFAY01000049">
    <property type="protein sequence ID" value="EGF08670.1"/>
    <property type="molecule type" value="Genomic_DNA"/>
</dbReference>
<reference evidence="1 2" key="1">
    <citation type="submission" date="2011-02" db="EMBL/GenBank/DDBJ databases">
        <authorList>
            <person name="Muzny D."/>
            <person name="Qin X."/>
            <person name="Deng J."/>
            <person name="Jiang H."/>
            <person name="Liu Y."/>
            <person name="Qu J."/>
            <person name="Song X.-Z."/>
            <person name="Zhang L."/>
            <person name="Thornton R."/>
            <person name="Coyle M."/>
            <person name="Francisco L."/>
            <person name="Jackson L."/>
            <person name="Javaid M."/>
            <person name="Korchina V."/>
            <person name="Kovar C."/>
            <person name="Mata R."/>
            <person name="Mathew T."/>
            <person name="Ngo R."/>
            <person name="Nguyen L."/>
            <person name="Nguyen N."/>
            <person name="Okwuonu G."/>
            <person name="Ongeri F."/>
            <person name="Pham C."/>
            <person name="Simmons D."/>
            <person name="Wilczek-Boney K."/>
            <person name="Hale W."/>
            <person name="Jakkamsetti A."/>
            <person name="Pham P."/>
            <person name="Ruth R."/>
            <person name="San Lucas F."/>
            <person name="Warren J."/>
            <person name="Zhang J."/>
            <person name="Zhao Z."/>
            <person name="Zhou C."/>
            <person name="Zhu D."/>
            <person name="Lee S."/>
            <person name="Bess C."/>
            <person name="Blankenburg K."/>
            <person name="Forbes L."/>
            <person name="Fu Q."/>
            <person name="Gubbala S."/>
            <person name="Hirani K."/>
            <person name="Jayaseelan J.C."/>
            <person name="Lara F."/>
            <person name="Munidasa M."/>
            <person name="Palculict T."/>
            <person name="Patil S."/>
            <person name="Pu L.-L."/>
            <person name="Saada N."/>
            <person name="Tang L."/>
            <person name="Weissenberger G."/>
            <person name="Zhu Y."/>
            <person name="Hemphill L."/>
            <person name="Shang Y."/>
            <person name="Youmans B."/>
            <person name="Ayvaz T."/>
            <person name="Ross M."/>
            <person name="Santibanez J."/>
            <person name="Aqrawi P."/>
            <person name="Gross S."/>
            <person name="Joshi V."/>
            <person name="Fowler G."/>
            <person name="Nazareth L."/>
            <person name="Reid J."/>
            <person name="Worley K."/>
            <person name="Petrosino J."/>
            <person name="Highlander S."/>
            <person name="Gibbs R."/>
        </authorList>
    </citation>
    <scope>NUCLEOTIDE SEQUENCE [LARGE SCALE GENOMIC DNA]</scope>
    <source>
        <strain evidence="1 2">ATCC BAA-1200</strain>
    </source>
</reference>